<dbReference type="InterPro" id="IPR001063">
    <property type="entry name" value="Ribosomal_uL22"/>
</dbReference>
<dbReference type="EMBL" id="MFFW01000051">
    <property type="protein sequence ID" value="OGF23787.1"/>
    <property type="molecule type" value="Genomic_DNA"/>
</dbReference>
<dbReference type="Proteomes" id="UP000178783">
    <property type="component" value="Unassembled WGS sequence"/>
</dbReference>
<keyword evidence="3 7" id="KW-0694">RNA-binding</keyword>
<comment type="subunit">
    <text evidence="7 9">Part of the 50S ribosomal subunit.</text>
</comment>
<evidence type="ECO:0000313" key="12">
    <source>
        <dbReference type="EMBL" id="OGF23787.1"/>
    </source>
</evidence>
<evidence type="ECO:0000256" key="11">
    <source>
        <dbReference type="SAM" id="MobiDB-lite"/>
    </source>
</evidence>
<evidence type="ECO:0000256" key="1">
    <source>
        <dbReference type="ARBA" id="ARBA00009451"/>
    </source>
</evidence>
<dbReference type="Gene3D" id="3.90.470.10">
    <property type="entry name" value="Ribosomal protein L22/L17"/>
    <property type="match status" value="1"/>
</dbReference>
<evidence type="ECO:0000256" key="6">
    <source>
        <dbReference type="ARBA" id="ARBA00035207"/>
    </source>
</evidence>
<dbReference type="CDD" id="cd00336">
    <property type="entry name" value="Ribosomal_L22"/>
    <property type="match status" value="1"/>
</dbReference>
<accession>A0A1F5SAU8</accession>
<evidence type="ECO:0000256" key="5">
    <source>
        <dbReference type="ARBA" id="ARBA00023274"/>
    </source>
</evidence>
<keyword evidence="5 7" id="KW-0687">Ribonucleoprotein</keyword>
<gene>
    <name evidence="7" type="primary">rplV</name>
    <name evidence="12" type="ORF">A3H66_00350</name>
</gene>
<dbReference type="InterPro" id="IPR036394">
    <property type="entry name" value="Ribosomal_uL22_sf"/>
</dbReference>
<dbReference type="SUPFAM" id="SSF54843">
    <property type="entry name" value="Ribosomal protein L22"/>
    <property type="match status" value="1"/>
</dbReference>
<name>A0A1F5SAU8_9BACT</name>
<evidence type="ECO:0000256" key="10">
    <source>
        <dbReference type="RuleBase" id="RU004008"/>
    </source>
</evidence>
<dbReference type="PANTHER" id="PTHR13501">
    <property type="entry name" value="CHLOROPLAST 50S RIBOSOMAL PROTEIN L22-RELATED"/>
    <property type="match status" value="1"/>
</dbReference>
<keyword evidence="4 7" id="KW-0689">Ribosomal protein</keyword>
<dbReference type="PANTHER" id="PTHR13501:SF8">
    <property type="entry name" value="LARGE RIBOSOMAL SUBUNIT PROTEIN UL22M"/>
    <property type="match status" value="1"/>
</dbReference>
<dbReference type="GO" id="GO:0022625">
    <property type="term" value="C:cytosolic large ribosomal subunit"/>
    <property type="evidence" value="ECO:0007669"/>
    <property type="project" value="TreeGrafter"/>
</dbReference>
<dbReference type="GO" id="GO:0019843">
    <property type="term" value="F:rRNA binding"/>
    <property type="evidence" value="ECO:0007669"/>
    <property type="project" value="UniProtKB-UniRule"/>
</dbReference>
<feature type="compositionally biased region" description="Basic and acidic residues" evidence="11">
    <location>
        <begin position="163"/>
        <end position="174"/>
    </location>
</feature>
<evidence type="ECO:0000256" key="2">
    <source>
        <dbReference type="ARBA" id="ARBA00022730"/>
    </source>
</evidence>
<evidence type="ECO:0000256" key="3">
    <source>
        <dbReference type="ARBA" id="ARBA00022884"/>
    </source>
</evidence>
<dbReference type="AlphaFoldDB" id="A0A1F5SAU8"/>
<dbReference type="InterPro" id="IPR005727">
    <property type="entry name" value="Ribosomal_uL22_bac/chlpt-type"/>
</dbReference>
<comment type="similarity">
    <text evidence="1 7 8">Belongs to the universal ribosomal protein uL22 family.</text>
</comment>
<feature type="region of interest" description="Disordered" evidence="11">
    <location>
        <begin position="163"/>
        <end position="192"/>
    </location>
</feature>
<protein>
    <recommendedName>
        <fullName evidence="6 7">Large ribosomal subunit protein uL22</fullName>
    </recommendedName>
</protein>
<dbReference type="InterPro" id="IPR018260">
    <property type="entry name" value="Ribosomal_uL22_CS"/>
</dbReference>
<evidence type="ECO:0000256" key="4">
    <source>
        <dbReference type="ARBA" id="ARBA00022980"/>
    </source>
</evidence>
<evidence type="ECO:0000256" key="8">
    <source>
        <dbReference type="RuleBase" id="RU004005"/>
    </source>
</evidence>
<dbReference type="Pfam" id="PF00237">
    <property type="entry name" value="Ribosomal_L22"/>
    <property type="match status" value="1"/>
</dbReference>
<dbReference type="GO" id="GO:0003735">
    <property type="term" value="F:structural constituent of ribosome"/>
    <property type="evidence" value="ECO:0007669"/>
    <property type="project" value="InterPro"/>
</dbReference>
<comment type="function">
    <text evidence="7 10">This protein binds specifically to 23S rRNA; its binding is stimulated by other ribosomal proteins, e.g., L4, L17, and L20. It is important during the early stages of 50S assembly. It makes multiple contacts with different domains of the 23S rRNA in the assembled 50S subunit and ribosome.</text>
</comment>
<organism evidence="12 13">
    <name type="scientific">Candidatus Falkowbacteria bacterium RIFCSPLOWO2_02_FULL_45_21</name>
    <dbReference type="NCBI Taxonomy" id="1797989"/>
    <lineage>
        <taxon>Bacteria</taxon>
        <taxon>Candidatus Falkowiibacteriota</taxon>
    </lineage>
</organism>
<comment type="function">
    <text evidence="7">The globular domain of the protein is located near the polypeptide exit tunnel on the outside of the subunit, while an extended beta-hairpin is found that lines the wall of the exit tunnel in the center of the 70S ribosome.</text>
</comment>
<keyword evidence="2 7" id="KW-0699">rRNA-binding</keyword>
<dbReference type="GO" id="GO:0006412">
    <property type="term" value="P:translation"/>
    <property type="evidence" value="ECO:0007669"/>
    <property type="project" value="UniProtKB-UniRule"/>
</dbReference>
<reference evidence="12 13" key="1">
    <citation type="journal article" date="2016" name="Nat. Commun.">
        <title>Thousands of microbial genomes shed light on interconnected biogeochemical processes in an aquifer system.</title>
        <authorList>
            <person name="Anantharaman K."/>
            <person name="Brown C.T."/>
            <person name="Hug L.A."/>
            <person name="Sharon I."/>
            <person name="Castelle C.J."/>
            <person name="Probst A.J."/>
            <person name="Thomas B.C."/>
            <person name="Singh A."/>
            <person name="Wilkins M.J."/>
            <person name="Karaoz U."/>
            <person name="Brodie E.L."/>
            <person name="Williams K.H."/>
            <person name="Hubbard S.S."/>
            <person name="Banfield J.F."/>
        </authorList>
    </citation>
    <scope>NUCLEOTIDE SEQUENCE [LARGE SCALE GENOMIC DNA]</scope>
</reference>
<dbReference type="HAMAP" id="MF_01331_B">
    <property type="entry name" value="Ribosomal_uL22_B"/>
    <property type="match status" value="1"/>
</dbReference>
<dbReference type="NCBIfam" id="TIGR01044">
    <property type="entry name" value="rplV_bact"/>
    <property type="match status" value="1"/>
</dbReference>
<dbReference type="STRING" id="1797989.A3H66_00350"/>
<evidence type="ECO:0000256" key="7">
    <source>
        <dbReference type="HAMAP-Rule" id="MF_01331"/>
    </source>
</evidence>
<evidence type="ECO:0000256" key="9">
    <source>
        <dbReference type="RuleBase" id="RU004006"/>
    </source>
</evidence>
<comment type="caution">
    <text evidence="12">The sequence shown here is derived from an EMBL/GenBank/DDBJ whole genome shotgun (WGS) entry which is preliminary data.</text>
</comment>
<dbReference type="InterPro" id="IPR047867">
    <property type="entry name" value="Ribosomal_uL22_bac/org-type"/>
</dbReference>
<evidence type="ECO:0000313" key="13">
    <source>
        <dbReference type="Proteomes" id="UP000178783"/>
    </source>
</evidence>
<dbReference type="PROSITE" id="PS00464">
    <property type="entry name" value="RIBOSOMAL_L22"/>
    <property type="match status" value="1"/>
</dbReference>
<proteinExistence type="inferred from homology"/>
<sequence length="192" mass="21120">MEVKAKIKFIRMSPTKMRLVANLIKKLPAAKALDQLQFINKLAARPVAKLIKSAMANAEHNFELAKDNLFIKEITVGDGPTLKRWLPRAHGRATPIRKRTSHVNLVLAEIKASGKMAAKKQSLAAPVKLEARPKQESAVKIKESAKPEKNVETKEEGKVIVDPRMEGRGGHAKIEGGGSKGFVGKMFRRKSG</sequence>